<evidence type="ECO:0000256" key="1">
    <source>
        <dbReference type="SAM" id="MobiDB-lite"/>
    </source>
</evidence>
<evidence type="ECO:0000313" key="4">
    <source>
        <dbReference type="Proteomes" id="UP001519291"/>
    </source>
</evidence>
<dbReference type="RefSeq" id="WP_209515026.1">
    <property type="nucleotide sequence ID" value="NZ_JAGIOH010000001.1"/>
</dbReference>
<reference evidence="3 4" key="1">
    <citation type="submission" date="2021-03" db="EMBL/GenBank/DDBJ databases">
        <title>Sequencing the genomes of 1000 actinobacteria strains.</title>
        <authorList>
            <person name="Klenk H.-P."/>
        </authorList>
    </citation>
    <scope>NUCLEOTIDE SEQUENCE [LARGE SCALE GENOMIC DNA]</scope>
    <source>
        <strain evidence="3 4">DSM 41480</strain>
    </source>
</reference>
<keyword evidence="2" id="KW-0812">Transmembrane</keyword>
<comment type="caution">
    <text evidence="3">The sequence shown here is derived from an EMBL/GenBank/DDBJ whole genome shotgun (WGS) entry which is preliminary data.</text>
</comment>
<keyword evidence="4" id="KW-1185">Reference proteome</keyword>
<gene>
    <name evidence="3" type="ORF">JO379_002589</name>
</gene>
<dbReference type="Proteomes" id="UP001519291">
    <property type="component" value="Unassembled WGS sequence"/>
</dbReference>
<name>A0ABS4Y2V8_9ACTN</name>
<feature type="transmembrane region" description="Helical" evidence="2">
    <location>
        <begin position="44"/>
        <end position="62"/>
    </location>
</feature>
<evidence type="ECO:0008006" key="5">
    <source>
        <dbReference type="Google" id="ProtNLM"/>
    </source>
</evidence>
<evidence type="ECO:0000313" key="3">
    <source>
        <dbReference type="EMBL" id="MBP2403120.1"/>
    </source>
</evidence>
<accession>A0ABS4Y2V8</accession>
<protein>
    <recommendedName>
        <fullName evidence="5">DUF4190 domain-containing protein</fullName>
    </recommendedName>
</protein>
<keyword evidence="2" id="KW-1133">Transmembrane helix</keyword>
<proteinExistence type="predicted"/>
<dbReference type="GeneID" id="91569454"/>
<feature type="region of interest" description="Disordered" evidence="1">
    <location>
        <begin position="1"/>
        <end position="22"/>
    </location>
</feature>
<dbReference type="EMBL" id="JAGIOH010000001">
    <property type="protein sequence ID" value="MBP2403120.1"/>
    <property type="molecule type" value="Genomic_DNA"/>
</dbReference>
<keyword evidence="2" id="KW-0472">Membrane</keyword>
<organism evidence="3 4">
    <name type="scientific">Streptomyces syringium</name>
    <dbReference type="NCBI Taxonomy" id="76729"/>
    <lineage>
        <taxon>Bacteria</taxon>
        <taxon>Bacillati</taxon>
        <taxon>Actinomycetota</taxon>
        <taxon>Actinomycetes</taxon>
        <taxon>Kitasatosporales</taxon>
        <taxon>Streptomycetaceae</taxon>
        <taxon>Streptomyces</taxon>
    </lineage>
</organism>
<sequence>MTQRAMFPPHQRPPTSPHDRDGAGTAALVLALSTWMLTTVDGGIFLVIPVGIAAIVCGVVGVRRAKRGEASNGCMARVGLALGSVITVPTTCFLMWLIVGLHDAYA</sequence>
<feature type="transmembrane region" description="Helical" evidence="2">
    <location>
        <begin position="74"/>
        <end position="99"/>
    </location>
</feature>
<evidence type="ECO:0000256" key="2">
    <source>
        <dbReference type="SAM" id="Phobius"/>
    </source>
</evidence>